<dbReference type="AlphaFoldDB" id="A0A266NET2"/>
<evidence type="ECO:0000313" key="1">
    <source>
        <dbReference type="EMBL" id="OZY60996.1"/>
    </source>
</evidence>
<dbReference type="EMBL" id="NQKI01000002">
    <property type="protein sequence ID" value="OZY60996.1"/>
    <property type="molecule type" value="Genomic_DNA"/>
</dbReference>
<evidence type="ECO:0000313" key="2">
    <source>
        <dbReference type="Proteomes" id="UP000215788"/>
    </source>
</evidence>
<accession>A0A266NET2</accession>
<proteinExistence type="predicted"/>
<gene>
    <name evidence="1" type="ORF">CJF39_01775</name>
</gene>
<dbReference type="Proteomes" id="UP000215788">
    <property type="component" value="Unassembled WGS sequence"/>
</dbReference>
<feature type="non-terminal residue" evidence="1">
    <location>
        <position position="1"/>
    </location>
</feature>
<reference evidence="1 2" key="1">
    <citation type="submission" date="2017-08" db="EMBL/GenBank/DDBJ databases">
        <title>Genomic and metabolic characterisation of spoilage-associated Pseudomonas species.</title>
        <authorList>
            <person name="Stanborough T."/>
            <person name="Fegan N."/>
            <person name="Powell S.M."/>
            <person name="Singh T."/>
            <person name="Tamplin M.L."/>
            <person name="Chandry P.S."/>
        </authorList>
    </citation>
    <scope>NUCLEOTIDE SEQUENCE [LARGE SCALE GENOMIC DNA]</scope>
    <source>
        <strain evidence="1 2">L1802</strain>
    </source>
</reference>
<comment type="caution">
    <text evidence="1">The sequence shown here is derived from an EMBL/GenBank/DDBJ whole genome shotgun (WGS) entry which is preliminary data.</text>
</comment>
<protein>
    <submittedName>
        <fullName evidence="1">Uncharacterized protein</fullName>
    </submittedName>
</protein>
<name>A0A266NET2_9PSED</name>
<sequence length="79" mass="8048">HHLVINAAGIFCSTPIQLGGVPIPGTPALPLAPGEVKGLQSVELDPATQLQALYLKAPACPQCEIFKKPLSVGGAHADA</sequence>
<organism evidence="1 2">
    <name type="scientific">Pseudomonas lundensis</name>
    <dbReference type="NCBI Taxonomy" id="86185"/>
    <lineage>
        <taxon>Bacteria</taxon>
        <taxon>Pseudomonadati</taxon>
        <taxon>Pseudomonadota</taxon>
        <taxon>Gammaproteobacteria</taxon>
        <taxon>Pseudomonadales</taxon>
        <taxon>Pseudomonadaceae</taxon>
        <taxon>Pseudomonas</taxon>
    </lineage>
</organism>